<feature type="signal peptide" evidence="1">
    <location>
        <begin position="1"/>
        <end position="19"/>
    </location>
</feature>
<proteinExistence type="predicted"/>
<dbReference type="Proteomes" id="UP000287527">
    <property type="component" value="Unassembled WGS sequence"/>
</dbReference>
<comment type="caution">
    <text evidence="3">The sequence shown here is derived from an EMBL/GenBank/DDBJ whole genome shotgun (WGS) entry which is preliminary data.</text>
</comment>
<dbReference type="RefSeq" id="WP_128388714.1">
    <property type="nucleotide sequence ID" value="NZ_SBII01000002.1"/>
</dbReference>
<dbReference type="EMBL" id="SBII01000002">
    <property type="protein sequence ID" value="RWX02442.1"/>
    <property type="molecule type" value="Genomic_DNA"/>
</dbReference>
<evidence type="ECO:0000313" key="3">
    <source>
        <dbReference type="EMBL" id="RWX02442.1"/>
    </source>
</evidence>
<evidence type="ECO:0000256" key="1">
    <source>
        <dbReference type="SAM" id="SignalP"/>
    </source>
</evidence>
<keyword evidence="4" id="KW-1185">Reference proteome</keyword>
<dbReference type="AlphaFoldDB" id="A0A444HDT9"/>
<keyword evidence="1" id="KW-0732">Signal</keyword>
<reference evidence="3 4" key="1">
    <citation type="submission" date="2019-01" db="EMBL/GenBank/DDBJ databases">
        <title>Flavobacterium sp. nov.,isolated from freshwater.</title>
        <authorList>
            <person name="Zhang R."/>
            <person name="Du Z.-J."/>
        </authorList>
    </citation>
    <scope>NUCLEOTIDE SEQUENCE [LARGE SCALE GENOMIC DNA]</scope>
    <source>
        <strain evidence="3 4">1E403</strain>
    </source>
</reference>
<feature type="domain" description="Lipocalin-like" evidence="2">
    <location>
        <begin position="28"/>
        <end position="109"/>
    </location>
</feature>
<dbReference type="OrthoDB" id="1121756at2"/>
<dbReference type="Pfam" id="PF13648">
    <property type="entry name" value="Lipocalin_4"/>
    <property type="match status" value="1"/>
</dbReference>
<dbReference type="InterPro" id="IPR024311">
    <property type="entry name" value="Lipocalin-like"/>
</dbReference>
<organism evidence="3 4">
    <name type="scientific">Flavobacterium cerinum</name>
    <dbReference type="NCBI Taxonomy" id="2502784"/>
    <lineage>
        <taxon>Bacteria</taxon>
        <taxon>Pseudomonadati</taxon>
        <taxon>Bacteroidota</taxon>
        <taxon>Flavobacteriia</taxon>
        <taxon>Flavobacteriales</taxon>
        <taxon>Flavobacteriaceae</taxon>
        <taxon>Flavobacterium</taxon>
    </lineage>
</organism>
<gene>
    <name evidence="3" type="ORF">EPI11_04275</name>
</gene>
<accession>A0A444HDT9</accession>
<protein>
    <recommendedName>
        <fullName evidence="2">Lipocalin-like domain-containing protein</fullName>
    </recommendedName>
</protein>
<feature type="chain" id="PRO_5019047368" description="Lipocalin-like domain-containing protein" evidence="1">
    <location>
        <begin position="20"/>
        <end position="149"/>
    </location>
</feature>
<name>A0A444HDT9_9FLAO</name>
<evidence type="ECO:0000313" key="4">
    <source>
        <dbReference type="Proteomes" id="UP000287527"/>
    </source>
</evidence>
<evidence type="ECO:0000259" key="2">
    <source>
        <dbReference type="Pfam" id="PF13648"/>
    </source>
</evidence>
<sequence length="149" mass="16508">MKRFLFLSMFVMILGSCTSLDTKSQTGLKGNWSITNVTYPGSEYIKVTSFDIADSKCFVGSSWNFISNNNKGTMTIEKGGCPSFSSPIVWTVTKEGAFTLKITEGEKAKRVSQGYNLQMRNQSETSFQLVDNVSVGGKTVEVVYQFSKM</sequence>
<dbReference type="PROSITE" id="PS51257">
    <property type="entry name" value="PROKAR_LIPOPROTEIN"/>
    <property type="match status" value="1"/>
</dbReference>